<dbReference type="AlphaFoldDB" id="A0A5C3MMP2"/>
<dbReference type="EMBL" id="ML213549">
    <property type="protein sequence ID" value="TFK45268.1"/>
    <property type="molecule type" value="Genomic_DNA"/>
</dbReference>
<proteinExistence type="predicted"/>
<evidence type="ECO:0000313" key="1">
    <source>
        <dbReference type="EMBL" id="TFK45268.1"/>
    </source>
</evidence>
<gene>
    <name evidence="1" type="ORF">OE88DRAFT_1649449</name>
</gene>
<reference evidence="1 2" key="1">
    <citation type="journal article" date="2019" name="Nat. Ecol. Evol.">
        <title>Megaphylogeny resolves global patterns of mushroom evolution.</title>
        <authorList>
            <person name="Varga T."/>
            <person name="Krizsan K."/>
            <person name="Foldi C."/>
            <person name="Dima B."/>
            <person name="Sanchez-Garcia M."/>
            <person name="Sanchez-Ramirez S."/>
            <person name="Szollosi G.J."/>
            <person name="Szarkandi J.G."/>
            <person name="Papp V."/>
            <person name="Albert L."/>
            <person name="Andreopoulos W."/>
            <person name="Angelini C."/>
            <person name="Antonin V."/>
            <person name="Barry K.W."/>
            <person name="Bougher N.L."/>
            <person name="Buchanan P."/>
            <person name="Buyck B."/>
            <person name="Bense V."/>
            <person name="Catcheside P."/>
            <person name="Chovatia M."/>
            <person name="Cooper J."/>
            <person name="Damon W."/>
            <person name="Desjardin D."/>
            <person name="Finy P."/>
            <person name="Geml J."/>
            <person name="Haridas S."/>
            <person name="Hughes K."/>
            <person name="Justo A."/>
            <person name="Karasinski D."/>
            <person name="Kautmanova I."/>
            <person name="Kiss B."/>
            <person name="Kocsube S."/>
            <person name="Kotiranta H."/>
            <person name="LaButti K.M."/>
            <person name="Lechner B.E."/>
            <person name="Liimatainen K."/>
            <person name="Lipzen A."/>
            <person name="Lukacs Z."/>
            <person name="Mihaltcheva S."/>
            <person name="Morgado L.N."/>
            <person name="Niskanen T."/>
            <person name="Noordeloos M.E."/>
            <person name="Ohm R.A."/>
            <person name="Ortiz-Santana B."/>
            <person name="Ovrebo C."/>
            <person name="Racz N."/>
            <person name="Riley R."/>
            <person name="Savchenko A."/>
            <person name="Shiryaev A."/>
            <person name="Soop K."/>
            <person name="Spirin V."/>
            <person name="Szebenyi C."/>
            <person name="Tomsovsky M."/>
            <person name="Tulloss R.E."/>
            <person name="Uehling J."/>
            <person name="Grigoriev I.V."/>
            <person name="Vagvolgyi C."/>
            <person name="Papp T."/>
            <person name="Martin F.M."/>
            <person name="Miettinen O."/>
            <person name="Hibbett D.S."/>
            <person name="Nagy L.G."/>
        </authorList>
    </citation>
    <scope>NUCLEOTIDE SEQUENCE [LARGE SCALE GENOMIC DNA]</scope>
    <source>
        <strain evidence="1 2">OMC1185</strain>
    </source>
</reference>
<keyword evidence="2" id="KW-1185">Reference proteome</keyword>
<sequence>MEGTATPQVRRADHHRGHTNIRWGAKEFKDHSRVGPIGRLPRHTFSRGSLETKTPSIPSPLIGPNLFWPQKMHFATFLCPTWELCAILGDGELWTLYANWAILGRQRFQSTSARPHQCWQPLPIQRRHQRLGRCHHHGRPTFSRNDGPLLELRRAAFDSGLGITGEQRHSYGSFKIACAASLCFGGRSGVAGWDWTMGLIEGERRPDAAYGLAIGEVTQTDDKTIGQRSSSL</sequence>
<accession>A0A5C3MMP2</accession>
<name>A0A5C3MMP2_9AGAM</name>
<evidence type="ECO:0000313" key="2">
    <source>
        <dbReference type="Proteomes" id="UP000305948"/>
    </source>
</evidence>
<protein>
    <submittedName>
        <fullName evidence="1">Uncharacterized protein</fullName>
    </submittedName>
</protein>
<dbReference type="Proteomes" id="UP000305948">
    <property type="component" value="Unassembled WGS sequence"/>
</dbReference>
<organism evidence="1 2">
    <name type="scientific">Heliocybe sulcata</name>
    <dbReference type="NCBI Taxonomy" id="5364"/>
    <lineage>
        <taxon>Eukaryota</taxon>
        <taxon>Fungi</taxon>
        <taxon>Dikarya</taxon>
        <taxon>Basidiomycota</taxon>
        <taxon>Agaricomycotina</taxon>
        <taxon>Agaricomycetes</taxon>
        <taxon>Gloeophyllales</taxon>
        <taxon>Gloeophyllaceae</taxon>
        <taxon>Heliocybe</taxon>
    </lineage>
</organism>